<feature type="domain" description="Dyp-type peroxidase C-terminal" evidence="16">
    <location>
        <begin position="224"/>
        <end position="404"/>
    </location>
</feature>
<keyword evidence="6 13" id="KW-0560">Oxidoreductase</keyword>
<dbReference type="PROSITE" id="PS51404">
    <property type="entry name" value="DYP_PEROXIDASE"/>
    <property type="match status" value="1"/>
</dbReference>
<dbReference type="GO" id="GO:0004601">
    <property type="term" value="F:peroxidase activity"/>
    <property type="evidence" value="ECO:0007669"/>
    <property type="project" value="UniProtKB-KW"/>
</dbReference>
<dbReference type="GO" id="GO:0020037">
    <property type="term" value="F:heme binding"/>
    <property type="evidence" value="ECO:0007669"/>
    <property type="project" value="InterPro"/>
</dbReference>
<dbReference type="Pfam" id="PF20628">
    <property type="entry name" value="Dyp_perox_C"/>
    <property type="match status" value="1"/>
</dbReference>
<comment type="similarity">
    <text evidence="9 13">Belongs to the DyP-type peroxidase family.</text>
</comment>
<dbReference type="GO" id="GO:0005829">
    <property type="term" value="C:cytosol"/>
    <property type="evidence" value="ECO:0007669"/>
    <property type="project" value="TreeGrafter"/>
</dbReference>
<evidence type="ECO:0000259" key="16">
    <source>
        <dbReference type="Pfam" id="PF20628"/>
    </source>
</evidence>
<evidence type="ECO:0000256" key="13">
    <source>
        <dbReference type="RuleBase" id="RU365017"/>
    </source>
</evidence>
<gene>
    <name evidence="17" type="ORF">Raf01_23630</name>
</gene>
<comment type="function">
    <text evidence="13">Involved in the recovery of exogenous heme iron. Extracts iron from heme while preserving the protoporphyrin ring intact.</text>
</comment>
<dbReference type="PROSITE" id="PS51318">
    <property type="entry name" value="TAT"/>
    <property type="match status" value="1"/>
</dbReference>
<dbReference type="NCBIfam" id="TIGR01412">
    <property type="entry name" value="tat_substr_1"/>
    <property type="match status" value="1"/>
</dbReference>
<dbReference type="NCBIfam" id="TIGR01413">
    <property type="entry name" value="Dyp_perox_fam"/>
    <property type="match status" value="1"/>
</dbReference>
<dbReference type="EC" id="1.11.1.-" evidence="13"/>
<dbReference type="RefSeq" id="WP_203917845.1">
    <property type="nucleotide sequence ID" value="NZ_BONZ01000021.1"/>
</dbReference>
<evidence type="ECO:0000256" key="8">
    <source>
        <dbReference type="ARBA" id="ARBA00023239"/>
    </source>
</evidence>
<evidence type="ECO:0000256" key="11">
    <source>
        <dbReference type="ARBA" id="ARBA00033775"/>
    </source>
</evidence>
<proteinExistence type="inferred from homology"/>
<protein>
    <recommendedName>
        <fullName evidence="10 13">Deferrochelatase</fullName>
        <ecNumber evidence="13">1.11.1.-</ecNumber>
    </recommendedName>
    <alternativeName>
        <fullName evidence="11 13">Peroxidase EfeB</fullName>
    </alternativeName>
</protein>
<dbReference type="GO" id="GO:0030313">
    <property type="term" value="C:cell envelope"/>
    <property type="evidence" value="ECO:0007669"/>
    <property type="project" value="UniProtKB-SubCell"/>
</dbReference>
<feature type="domain" description="Dyp-type peroxidase N-terminal" evidence="15">
    <location>
        <begin position="64"/>
        <end position="216"/>
    </location>
</feature>
<evidence type="ECO:0000313" key="18">
    <source>
        <dbReference type="Proteomes" id="UP000642748"/>
    </source>
</evidence>
<dbReference type="InterPro" id="IPR006313">
    <property type="entry name" value="EfeB/EfeN"/>
</dbReference>
<evidence type="ECO:0000256" key="6">
    <source>
        <dbReference type="ARBA" id="ARBA00023002"/>
    </source>
</evidence>
<dbReference type="InterPro" id="IPR011008">
    <property type="entry name" value="Dimeric_a/b-barrel"/>
</dbReference>
<dbReference type="Proteomes" id="UP000642748">
    <property type="component" value="Unassembled WGS sequence"/>
</dbReference>
<dbReference type="InterPro" id="IPR006311">
    <property type="entry name" value="TAT_signal"/>
</dbReference>
<reference evidence="17" key="1">
    <citation type="submission" date="2021-01" db="EMBL/GenBank/DDBJ databases">
        <title>Whole genome shotgun sequence of Rugosimonospora africana NBRC 104875.</title>
        <authorList>
            <person name="Komaki H."/>
            <person name="Tamura T."/>
        </authorList>
    </citation>
    <scope>NUCLEOTIDE SEQUENCE</scope>
    <source>
        <strain evidence="17">NBRC 104875</strain>
    </source>
</reference>
<dbReference type="InterPro" id="IPR006314">
    <property type="entry name" value="Dyp_peroxidase"/>
</dbReference>
<comment type="subcellular location">
    <subcellularLocation>
        <location evidence="1">Cell envelope</location>
    </subcellularLocation>
</comment>
<evidence type="ECO:0000313" key="17">
    <source>
        <dbReference type="EMBL" id="GIH14191.1"/>
    </source>
</evidence>
<dbReference type="PANTHER" id="PTHR30521">
    <property type="entry name" value="DEFERROCHELATASE/PEROXIDASE"/>
    <property type="match status" value="1"/>
</dbReference>
<comment type="caution">
    <text evidence="17">The sequence shown here is derived from an EMBL/GenBank/DDBJ whole genome shotgun (WGS) entry which is preliminary data.</text>
</comment>
<evidence type="ECO:0000256" key="4">
    <source>
        <dbReference type="ARBA" id="ARBA00022723"/>
    </source>
</evidence>
<name>A0A8J3QPK6_9ACTN</name>
<keyword evidence="4 13" id="KW-0479">Metal-binding</keyword>
<comment type="cofactor">
    <cofactor evidence="13">
        <name>heme b</name>
        <dbReference type="ChEBI" id="CHEBI:60344"/>
    </cofactor>
    <text evidence="13">Binds 1 heme b (iron(II)-protoporphyrin IX) group non-covalently per subunit.</text>
</comment>
<evidence type="ECO:0000256" key="5">
    <source>
        <dbReference type="ARBA" id="ARBA00022729"/>
    </source>
</evidence>
<sequence>MTEDSTTPRVANRRLFLRGALSAGVAGVATGAAAGAGIAAALDGSARPAAAAVDDAVPFHGAHQAGIATPSQRNVAVVSFDVLAADRGELTDLMRALTDRARFLTSGGTPPDPGISAPPTDSGILGPSLPSDRLSVTVGVGASLFDDRYGLASRKPAGLTSMQTFPNDHLDPAQCHGDVSLQLCAENPDTVLHALRDIARHTRGAMQIRWQIDGFKSPPRPSGTPRNLMGFKDGTSNLHGDDTKTMDQLVWTGGEAGWAAGGSYQVIRKIRMLVEFWDRVSISEQENMFGRRRDSGAPLDGNDEHDTPNFAVDPVGTAIPLTSHIRRANPRTPDTQDSRILRRPYNYNLGIDSVGNVDCGLVFICYQRDVAKQFEAVQKRLADEPLVDYIQPVGGGYFLVLPGVRDTNDHFARALLA</sequence>
<dbReference type="SUPFAM" id="SSF54909">
    <property type="entry name" value="Dimeric alpha+beta barrel"/>
    <property type="match status" value="1"/>
</dbReference>
<evidence type="ECO:0000256" key="1">
    <source>
        <dbReference type="ARBA" id="ARBA00004196"/>
    </source>
</evidence>
<feature type="region of interest" description="Disordered" evidence="14">
    <location>
        <begin position="291"/>
        <end position="313"/>
    </location>
</feature>
<evidence type="ECO:0000256" key="7">
    <source>
        <dbReference type="ARBA" id="ARBA00023004"/>
    </source>
</evidence>
<evidence type="ECO:0000256" key="14">
    <source>
        <dbReference type="SAM" id="MobiDB-lite"/>
    </source>
</evidence>
<dbReference type="GO" id="GO:0046872">
    <property type="term" value="F:metal ion binding"/>
    <property type="evidence" value="ECO:0007669"/>
    <property type="project" value="UniProtKB-KW"/>
</dbReference>
<keyword evidence="18" id="KW-1185">Reference proteome</keyword>
<evidence type="ECO:0000259" key="15">
    <source>
        <dbReference type="Pfam" id="PF04261"/>
    </source>
</evidence>
<keyword evidence="7 13" id="KW-0408">Iron</keyword>
<dbReference type="Pfam" id="PF04261">
    <property type="entry name" value="Dyp_perox_N"/>
    <property type="match status" value="1"/>
</dbReference>
<comment type="catalytic activity">
    <reaction evidence="12">
        <text>heme b + 2 H(+) = protoporphyrin IX + Fe(2+)</text>
        <dbReference type="Rhea" id="RHEA:22584"/>
        <dbReference type="ChEBI" id="CHEBI:15378"/>
        <dbReference type="ChEBI" id="CHEBI:29033"/>
        <dbReference type="ChEBI" id="CHEBI:57306"/>
        <dbReference type="ChEBI" id="CHEBI:60344"/>
        <dbReference type="EC" id="4.98.1.1"/>
    </reaction>
    <physiologicalReaction direction="left-to-right" evidence="12">
        <dbReference type="Rhea" id="RHEA:22585"/>
    </physiologicalReaction>
</comment>
<evidence type="ECO:0000256" key="9">
    <source>
        <dbReference type="ARBA" id="ARBA00025737"/>
    </source>
</evidence>
<dbReference type="AlphaFoldDB" id="A0A8J3QPK6"/>
<keyword evidence="3 13" id="KW-0349">Heme</keyword>
<keyword evidence="2 13" id="KW-0575">Peroxidase</keyword>
<dbReference type="InterPro" id="IPR048327">
    <property type="entry name" value="Dyp_perox_N"/>
</dbReference>
<keyword evidence="8" id="KW-0456">Lyase</keyword>
<dbReference type="PANTHER" id="PTHR30521:SF4">
    <property type="entry name" value="DEFERROCHELATASE"/>
    <property type="match status" value="1"/>
</dbReference>
<organism evidence="17 18">
    <name type="scientific">Rugosimonospora africana</name>
    <dbReference type="NCBI Taxonomy" id="556532"/>
    <lineage>
        <taxon>Bacteria</taxon>
        <taxon>Bacillati</taxon>
        <taxon>Actinomycetota</taxon>
        <taxon>Actinomycetes</taxon>
        <taxon>Micromonosporales</taxon>
        <taxon>Micromonosporaceae</taxon>
        <taxon>Rugosimonospora</taxon>
    </lineage>
</organism>
<dbReference type="GO" id="GO:0033212">
    <property type="term" value="P:iron import into cell"/>
    <property type="evidence" value="ECO:0007669"/>
    <property type="project" value="InterPro"/>
</dbReference>
<evidence type="ECO:0000256" key="12">
    <source>
        <dbReference type="ARBA" id="ARBA00048856"/>
    </source>
</evidence>
<accession>A0A8J3QPK6</accession>
<evidence type="ECO:0000256" key="3">
    <source>
        <dbReference type="ARBA" id="ARBA00022617"/>
    </source>
</evidence>
<dbReference type="GO" id="GO:0004325">
    <property type="term" value="F:ferrochelatase activity"/>
    <property type="evidence" value="ECO:0007669"/>
    <property type="project" value="UniProtKB-EC"/>
</dbReference>
<evidence type="ECO:0000256" key="10">
    <source>
        <dbReference type="ARBA" id="ARBA00033771"/>
    </source>
</evidence>
<keyword evidence="5" id="KW-0732">Signal</keyword>
<dbReference type="InterPro" id="IPR048328">
    <property type="entry name" value="Dyp_perox_C"/>
</dbReference>
<evidence type="ECO:0000256" key="2">
    <source>
        <dbReference type="ARBA" id="ARBA00022559"/>
    </source>
</evidence>
<dbReference type="EMBL" id="BONZ01000021">
    <property type="protein sequence ID" value="GIH14191.1"/>
    <property type="molecule type" value="Genomic_DNA"/>
</dbReference>